<evidence type="ECO:0000313" key="2">
    <source>
        <dbReference type="Proteomes" id="UP000281564"/>
    </source>
</evidence>
<dbReference type="RefSeq" id="WP_120085459.1">
    <property type="nucleotide sequence ID" value="NZ_QMDW01000018.1"/>
</dbReference>
<accession>A0A3A6PYH7</accession>
<proteinExistence type="predicted"/>
<dbReference type="EMBL" id="QMDW01000018">
    <property type="protein sequence ID" value="RJX48658.1"/>
    <property type="molecule type" value="Genomic_DNA"/>
</dbReference>
<dbReference type="Gene3D" id="3.40.50.300">
    <property type="entry name" value="P-loop containing nucleotide triphosphate hydrolases"/>
    <property type="match status" value="1"/>
</dbReference>
<name>A0A3A6PYH7_9EURY</name>
<sequence length="422" mass="48627">MSVDQYHRNDVFGTVRDLPLNYVERKIVDDRLLDMLDRDKHTVIYGSSKQGKTCLRKHCIPEEDRIEVHCSNKWDLEQLMGAILKKAGYKIERSETKTITGRFKIIAKLKSGFLGGGGEAGVEKSEQKVREKLELDPSDVNDVIRALDNINFDKYIILEDFHYMSEETQEDFSVALKAIHENSDLVFIIVGVWLEENRLISLNGDLRDRVNSVNADKWEDKNLIEVVERGEEHLNIEFDTDFRRKLAENCHESVSIVQKTCQKALEKEEIETTQKDKKVVADDTDVIEIITEVVDKNSARYERFLRDFAGGFQETQYDMYMWLLYPVIKSTPEELERGVHYSDIREMIESEHPEGTDLNPGNLTQSITSVSSLQANIGIKPFILDYDSNNRRLSSVDKGFLTWIATQDENKLLDDAGLNEHL</sequence>
<dbReference type="AlphaFoldDB" id="A0A3A6PYH7"/>
<dbReference type="InterPro" id="IPR027417">
    <property type="entry name" value="P-loop_NTPase"/>
</dbReference>
<reference evidence="1 2" key="1">
    <citation type="submission" date="2018-06" db="EMBL/GenBank/DDBJ databases">
        <title>Halonotius sp. F13-13 a new haloarchaeeon isolated from a solar saltern from Isla Cristina, Huelva, Spain.</title>
        <authorList>
            <person name="Duran-Viseras A."/>
            <person name="Sanchez-Porro C."/>
            <person name="Ventosa A."/>
        </authorList>
    </citation>
    <scope>NUCLEOTIDE SEQUENCE [LARGE SCALE GENOMIC DNA]</scope>
    <source>
        <strain evidence="1 2">CECT 7525</strain>
    </source>
</reference>
<gene>
    <name evidence="1" type="ORF">DP106_11570</name>
</gene>
<dbReference type="SUPFAM" id="SSF52540">
    <property type="entry name" value="P-loop containing nucleoside triphosphate hydrolases"/>
    <property type="match status" value="1"/>
</dbReference>
<protein>
    <submittedName>
        <fullName evidence="1">Uncharacterized protein</fullName>
    </submittedName>
</protein>
<dbReference type="Proteomes" id="UP000281564">
    <property type="component" value="Unassembled WGS sequence"/>
</dbReference>
<comment type="caution">
    <text evidence="1">The sequence shown here is derived from an EMBL/GenBank/DDBJ whole genome shotgun (WGS) entry which is preliminary data.</text>
</comment>
<dbReference type="OrthoDB" id="350870at2157"/>
<keyword evidence="2" id="KW-1185">Reference proteome</keyword>
<evidence type="ECO:0000313" key="1">
    <source>
        <dbReference type="EMBL" id="RJX48658.1"/>
    </source>
</evidence>
<organism evidence="1 2">
    <name type="scientific">Halonotius pteroides</name>
    <dbReference type="NCBI Taxonomy" id="268735"/>
    <lineage>
        <taxon>Archaea</taxon>
        <taxon>Methanobacteriati</taxon>
        <taxon>Methanobacteriota</taxon>
        <taxon>Stenosarchaea group</taxon>
        <taxon>Halobacteria</taxon>
        <taxon>Halobacteriales</taxon>
        <taxon>Haloferacaceae</taxon>
        <taxon>Halonotius</taxon>
    </lineage>
</organism>